<dbReference type="GO" id="GO:0022857">
    <property type="term" value="F:transmembrane transporter activity"/>
    <property type="evidence" value="ECO:0007669"/>
    <property type="project" value="TreeGrafter"/>
</dbReference>
<dbReference type="FunFam" id="3.40.50.300:FF:000032">
    <property type="entry name" value="Export ABC transporter ATP-binding protein"/>
    <property type="match status" value="1"/>
</dbReference>
<reference evidence="5" key="2">
    <citation type="journal article" date="2021" name="Microbiome">
        <title>Successional dynamics and alternative stable states in a saline activated sludge microbial community over 9 years.</title>
        <authorList>
            <person name="Wang Y."/>
            <person name="Ye J."/>
            <person name="Ju F."/>
            <person name="Liu L."/>
            <person name="Boyd J.A."/>
            <person name="Deng Y."/>
            <person name="Parks D.H."/>
            <person name="Jiang X."/>
            <person name="Yin X."/>
            <person name="Woodcroft B.J."/>
            <person name="Tyson G.W."/>
            <person name="Hugenholtz P."/>
            <person name="Polz M.F."/>
            <person name="Zhang T."/>
        </authorList>
    </citation>
    <scope>NUCLEOTIDE SEQUENCE</scope>
    <source>
        <strain evidence="5">HKST-UBA10</strain>
    </source>
</reference>
<dbReference type="InterPro" id="IPR015854">
    <property type="entry name" value="ABC_transpr_LolD-like"/>
</dbReference>
<reference evidence="5" key="1">
    <citation type="submission" date="2020-04" db="EMBL/GenBank/DDBJ databases">
        <authorList>
            <person name="Zhang T."/>
        </authorList>
    </citation>
    <scope>NUCLEOTIDE SEQUENCE</scope>
    <source>
        <strain evidence="5">HKST-UBA10</strain>
    </source>
</reference>
<dbReference type="Gene3D" id="3.40.50.300">
    <property type="entry name" value="P-loop containing nucleotide triphosphate hydrolases"/>
    <property type="match status" value="1"/>
</dbReference>
<gene>
    <name evidence="5" type="ORF">KC660_02695</name>
</gene>
<keyword evidence="2" id="KW-0547">Nucleotide-binding</keyword>
<evidence type="ECO:0000256" key="1">
    <source>
        <dbReference type="ARBA" id="ARBA00022448"/>
    </source>
</evidence>
<comment type="caution">
    <text evidence="5">The sequence shown here is derived from an EMBL/GenBank/DDBJ whole genome shotgun (WGS) entry which is preliminary data.</text>
</comment>
<dbReference type="SUPFAM" id="SSF52540">
    <property type="entry name" value="P-loop containing nucleoside triphosphate hydrolases"/>
    <property type="match status" value="1"/>
</dbReference>
<dbReference type="InterPro" id="IPR003439">
    <property type="entry name" value="ABC_transporter-like_ATP-bd"/>
</dbReference>
<keyword evidence="3 5" id="KW-0067">ATP-binding</keyword>
<name>A0A955L3Q5_9BACT</name>
<evidence type="ECO:0000313" key="6">
    <source>
        <dbReference type="Proteomes" id="UP000782843"/>
    </source>
</evidence>
<dbReference type="PROSITE" id="PS00211">
    <property type="entry name" value="ABC_TRANSPORTER_1"/>
    <property type="match status" value="1"/>
</dbReference>
<dbReference type="SMART" id="SM00382">
    <property type="entry name" value="AAA"/>
    <property type="match status" value="1"/>
</dbReference>
<dbReference type="InterPro" id="IPR017871">
    <property type="entry name" value="ABC_transporter-like_CS"/>
</dbReference>
<protein>
    <submittedName>
        <fullName evidence="5">ABC transporter ATP-binding protein</fullName>
    </submittedName>
</protein>
<dbReference type="GO" id="GO:0016887">
    <property type="term" value="F:ATP hydrolysis activity"/>
    <property type="evidence" value="ECO:0007669"/>
    <property type="project" value="InterPro"/>
</dbReference>
<dbReference type="EMBL" id="JAGQLG010000101">
    <property type="protein sequence ID" value="MCA9382293.1"/>
    <property type="molecule type" value="Genomic_DNA"/>
</dbReference>
<dbReference type="GO" id="GO:0005886">
    <property type="term" value="C:plasma membrane"/>
    <property type="evidence" value="ECO:0007669"/>
    <property type="project" value="TreeGrafter"/>
</dbReference>
<sequence length="224" mass="24679">MIKIENVTKKYKMGHEDVVALKDVSLSVEDGEFVTLVGPSGSGKSTLMHIIGGLDRPDEGSVQVGDFEISNPKVKENDMSEFRNKKIGFVFQTFNLEHTLSALENVQMPLLFSGMSSKESLALARLALRKVGLQDRMDHRPSELSGGQRQRVSIARAIVNEPDIILADEPTGNLDTKTGQKIIKLLKDINKTEGTTVIIVTHDLGIAEKAKRVVMIQDGEIRNN</sequence>
<evidence type="ECO:0000313" key="5">
    <source>
        <dbReference type="EMBL" id="MCA9382293.1"/>
    </source>
</evidence>
<dbReference type="InterPro" id="IPR027417">
    <property type="entry name" value="P-loop_NTPase"/>
</dbReference>
<feature type="domain" description="ABC transporter" evidence="4">
    <location>
        <begin position="2"/>
        <end position="224"/>
    </location>
</feature>
<accession>A0A955L3Q5</accession>
<dbReference type="PANTHER" id="PTHR24220:SF692">
    <property type="entry name" value="ABC TRANSPORTER DOMAIN-CONTAINING PROTEIN"/>
    <property type="match status" value="1"/>
</dbReference>
<dbReference type="PROSITE" id="PS50893">
    <property type="entry name" value="ABC_TRANSPORTER_2"/>
    <property type="match status" value="1"/>
</dbReference>
<proteinExistence type="predicted"/>
<dbReference type="InterPro" id="IPR017911">
    <property type="entry name" value="MacB-like_ATP-bd"/>
</dbReference>
<evidence type="ECO:0000256" key="3">
    <source>
        <dbReference type="ARBA" id="ARBA00022840"/>
    </source>
</evidence>
<dbReference type="AlphaFoldDB" id="A0A955L3Q5"/>
<evidence type="ECO:0000259" key="4">
    <source>
        <dbReference type="PROSITE" id="PS50893"/>
    </source>
</evidence>
<dbReference type="Pfam" id="PF00005">
    <property type="entry name" value="ABC_tran"/>
    <property type="match status" value="1"/>
</dbReference>
<dbReference type="GO" id="GO:0098796">
    <property type="term" value="C:membrane protein complex"/>
    <property type="evidence" value="ECO:0007669"/>
    <property type="project" value="UniProtKB-ARBA"/>
</dbReference>
<organism evidence="5 6">
    <name type="scientific">Candidatus Dojkabacteria bacterium</name>
    <dbReference type="NCBI Taxonomy" id="2099670"/>
    <lineage>
        <taxon>Bacteria</taxon>
        <taxon>Candidatus Dojkabacteria</taxon>
    </lineage>
</organism>
<dbReference type="InterPro" id="IPR003593">
    <property type="entry name" value="AAA+_ATPase"/>
</dbReference>
<dbReference type="PANTHER" id="PTHR24220">
    <property type="entry name" value="IMPORT ATP-BINDING PROTEIN"/>
    <property type="match status" value="1"/>
</dbReference>
<keyword evidence="1" id="KW-0813">Transport</keyword>
<evidence type="ECO:0000256" key="2">
    <source>
        <dbReference type="ARBA" id="ARBA00022741"/>
    </source>
</evidence>
<dbReference type="CDD" id="cd03255">
    <property type="entry name" value="ABC_MJ0796_LolCDE_FtsE"/>
    <property type="match status" value="1"/>
</dbReference>
<dbReference type="Proteomes" id="UP000782843">
    <property type="component" value="Unassembled WGS sequence"/>
</dbReference>
<dbReference type="GO" id="GO:0005524">
    <property type="term" value="F:ATP binding"/>
    <property type="evidence" value="ECO:0007669"/>
    <property type="project" value="UniProtKB-KW"/>
</dbReference>